<evidence type="ECO:0000256" key="7">
    <source>
        <dbReference type="ARBA" id="ARBA00023242"/>
    </source>
</evidence>
<dbReference type="CDD" id="cd12148">
    <property type="entry name" value="fungal_TF_MHR"/>
    <property type="match status" value="1"/>
</dbReference>
<comment type="caution">
    <text evidence="10">The sequence shown here is derived from an EMBL/GenBank/DDBJ whole genome shotgun (WGS) entry which is preliminary data.</text>
</comment>
<reference evidence="10 11" key="1">
    <citation type="journal article" date="2023" name="G3 (Bethesda)">
        <title>A chromosome-level genome assembly of Zasmidium syzygii isolated from banana leaves.</title>
        <authorList>
            <person name="van Westerhoven A.C."/>
            <person name="Mehrabi R."/>
            <person name="Talebi R."/>
            <person name="Steentjes M.B.F."/>
            <person name="Corcolon B."/>
            <person name="Chong P.A."/>
            <person name="Kema G.H.J."/>
            <person name="Seidl M.F."/>
        </authorList>
    </citation>
    <scope>NUCLEOTIDE SEQUENCE [LARGE SCALE GENOMIC DNA]</scope>
    <source>
        <strain evidence="10 11">P124</strain>
    </source>
</reference>
<organism evidence="10 11">
    <name type="scientific">Zasmidium cellare</name>
    <name type="common">Wine cellar mold</name>
    <name type="synonym">Racodium cellare</name>
    <dbReference type="NCBI Taxonomy" id="395010"/>
    <lineage>
        <taxon>Eukaryota</taxon>
        <taxon>Fungi</taxon>
        <taxon>Dikarya</taxon>
        <taxon>Ascomycota</taxon>
        <taxon>Pezizomycotina</taxon>
        <taxon>Dothideomycetes</taxon>
        <taxon>Dothideomycetidae</taxon>
        <taxon>Mycosphaerellales</taxon>
        <taxon>Mycosphaerellaceae</taxon>
        <taxon>Zasmidium</taxon>
    </lineage>
</organism>
<keyword evidence="3" id="KW-0862">Zinc</keyword>
<evidence type="ECO:0000256" key="8">
    <source>
        <dbReference type="SAM" id="MobiDB-lite"/>
    </source>
</evidence>
<feature type="region of interest" description="Disordered" evidence="8">
    <location>
        <begin position="28"/>
        <end position="69"/>
    </location>
</feature>
<evidence type="ECO:0000256" key="2">
    <source>
        <dbReference type="ARBA" id="ARBA00022723"/>
    </source>
</evidence>
<evidence type="ECO:0000256" key="6">
    <source>
        <dbReference type="ARBA" id="ARBA00023163"/>
    </source>
</evidence>
<proteinExistence type="predicted"/>
<evidence type="ECO:0000259" key="9">
    <source>
        <dbReference type="SMART" id="SM00906"/>
    </source>
</evidence>
<evidence type="ECO:0000256" key="5">
    <source>
        <dbReference type="ARBA" id="ARBA00023125"/>
    </source>
</evidence>
<gene>
    <name evidence="10" type="ORF">PRZ48_005738</name>
</gene>
<feature type="domain" description="Xylanolytic transcriptional activator regulatory" evidence="9">
    <location>
        <begin position="256"/>
        <end position="331"/>
    </location>
</feature>
<dbReference type="Pfam" id="PF04082">
    <property type="entry name" value="Fungal_trans"/>
    <property type="match status" value="1"/>
</dbReference>
<dbReference type="SMART" id="SM00906">
    <property type="entry name" value="Fungal_trans"/>
    <property type="match status" value="1"/>
</dbReference>
<sequence length="552" mass="61390">MPSGDSSGSIAVGDGYIQTLKRRIRHLEDLNARKRPRFNDADSSQTPENGNKTPAAETSQTLGEQQTPMSNVSVRDALKDFGHFALNVQDSNRVTYSNAFTMWYFVELAMLTANSPTPGAGLSLGSTQYHDQLVQSLDLRRDESSALISQYANSILVLYPFISEQELLRYHDTVLQFQSGGGNSISGDTSHCFFIVYMALATVCSNTSKRPVFDFLASKLWAHASTLGKNISSAHSVQCMISLALCVVHGQGYQYATEIVAMAMTRAIASGFHRLRNSSSDEPDRDGVQEKRRAFWIIYVLDRLLANTMGRPYGIEDQDISTQIPILPANQEEAIASRDYLLVQSVEHARLLSVLKRNSHRPTMYFTSLYQSWIESTSLQSQSTTDKTARELFLRLKCRLLVAVHNTTRKDTGPVAETALLDEEDIEDTLTTCIEWLRCLEARYDSEGIIRCVTDQYEIASVGIMCSDIQQGLLPNLASPLASTCSNVKMLSVSLLSYLSATYPAAAQMRKALSALDADDRSRLMDLTQQDQWADLVPRLIREAIARRISAT</sequence>
<evidence type="ECO:0000313" key="10">
    <source>
        <dbReference type="EMBL" id="KAK4502313.1"/>
    </source>
</evidence>
<keyword evidence="4" id="KW-0805">Transcription regulation</keyword>
<evidence type="ECO:0000313" key="11">
    <source>
        <dbReference type="Proteomes" id="UP001305779"/>
    </source>
</evidence>
<dbReference type="Proteomes" id="UP001305779">
    <property type="component" value="Unassembled WGS sequence"/>
</dbReference>
<keyword evidence="2" id="KW-0479">Metal-binding</keyword>
<feature type="compositionally biased region" description="Basic and acidic residues" evidence="8">
    <location>
        <begin position="28"/>
        <end position="40"/>
    </location>
</feature>
<dbReference type="PANTHER" id="PTHR47782">
    <property type="entry name" value="ZN(II)2CYS6 TRANSCRIPTION FACTOR (EUROFUNG)-RELATED"/>
    <property type="match status" value="1"/>
</dbReference>
<keyword evidence="5" id="KW-0238">DNA-binding</keyword>
<accession>A0ABR0ENB9</accession>
<evidence type="ECO:0000256" key="1">
    <source>
        <dbReference type="ARBA" id="ARBA00004123"/>
    </source>
</evidence>
<feature type="compositionally biased region" description="Polar residues" evidence="8">
    <location>
        <begin position="41"/>
        <end position="69"/>
    </location>
</feature>
<keyword evidence="11" id="KW-1185">Reference proteome</keyword>
<protein>
    <recommendedName>
        <fullName evidence="9">Xylanolytic transcriptional activator regulatory domain-containing protein</fullName>
    </recommendedName>
</protein>
<dbReference type="EMBL" id="JAXOVC010000004">
    <property type="protein sequence ID" value="KAK4502313.1"/>
    <property type="molecule type" value="Genomic_DNA"/>
</dbReference>
<comment type="subcellular location">
    <subcellularLocation>
        <location evidence="1">Nucleus</location>
    </subcellularLocation>
</comment>
<name>A0ABR0ENB9_ZASCE</name>
<dbReference type="PANTHER" id="PTHR47782:SF14">
    <property type="entry name" value="ZN(II)2CYS6 TRANSCRIPTION FACTOR (EUROFUNG)"/>
    <property type="match status" value="1"/>
</dbReference>
<keyword evidence="6" id="KW-0804">Transcription</keyword>
<dbReference type="InterPro" id="IPR007219">
    <property type="entry name" value="XnlR_reg_dom"/>
</dbReference>
<evidence type="ECO:0000256" key="4">
    <source>
        <dbReference type="ARBA" id="ARBA00023015"/>
    </source>
</evidence>
<dbReference type="InterPro" id="IPR052202">
    <property type="entry name" value="Yeast_MetPath_Reg"/>
</dbReference>
<keyword evidence="7" id="KW-0539">Nucleus</keyword>
<evidence type="ECO:0000256" key="3">
    <source>
        <dbReference type="ARBA" id="ARBA00022833"/>
    </source>
</evidence>